<keyword evidence="6 7" id="KW-0520">NAD</keyword>
<dbReference type="NCBIfam" id="TIGR00552">
    <property type="entry name" value="nadE"/>
    <property type="match status" value="1"/>
</dbReference>
<dbReference type="SUPFAM" id="SSF52402">
    <property type="entry name" value="Adenine nucleotide alpha hydrolases-like"/>
    <property type="match status" value="1"/>
</dbReference>
<dbReference type="Gene3D" id="3.60.110.10">
    <property type="entry name" value="Carbon-nitrogen hydrolase"/>
    <property type="match status" value="1"/>
</dbReference>
<dbReference type="InterPro" id="IPR036526">
    <property type="entry name" value="C-N_Hydrolase_sf"/>
</dbReference>
<dbReference type="Gene3D" id="3.40.50.620">
    <property type="entry name" value="HUPs"/>
    <property type="match status" value="1"/>
</dbReference>
<evidence type="ECO:0000256" key="8">
    <source>
        <dbReference type="PIRNR" id="PIRNR006630"/>
    </source>
</evidence>
<dbReference type="CDD" id="cd00553">
    <property type="entry name" value="NAD_synthase"/>
    <property type="match status" value="1"/>
</dbReference>
<dbReference type="InterPro" id="IPR014445">
    <property type="entry name" value="Gln-dep_NAD_synthase"/>
</dbReference>
<organism evidence="11 12">
    <name type="scientific">Candidatus Providencia siddallii</name>
    <dbReference type="NCBI Taxonomy" id="1715285"/>
    <lineage>
        <taxon>Bacteria</taxon>
        <taxon>Pseudomonadati</taxon>
        <taxon>Pseudomonadota</taxon>
        <taxon>Gammaproteobacteria</taxon>
        <taxon>Enterobacterales</taxon>
        <taxon>Morganellaceae</taxon>
        <taxon>Providencia</taxon>
    </lineage>
</organism>
<feature type="domain" description="CN hydrolase" evidence="10">
    <location>
        <begin position="5"/>
        <end position="247"/>
    </location>
</feature>
<keyword evidence="12" id="KW-1185">Reference proteome</keyword>
<dbReference type="PROSITE" id="PS50263">
    <property type="entry name" value="CN_HYDROLASE"/>
    <property type="match status" value="1"/>
</dbReference>
<keyword evidence="4 7" id="KW-0547">Nucleotide-binding</keyword>
<proteinExistence type="inferred from homology"/>
<dbReference type="GO" id="GO:0005524">
    <property type="term" value="F:ATP binding"/>
    <property type="evidence" value="ECO:0007669"/>
    <property type="project" value="UniProtKB-UniRule"/>
</dbReference>
<dbReference type="Pfam" id="PF00795">
    <property type="entry name" value="CN_hydrolase"/>
    <property type="match status" value="1"/>
</dbReference>
<name>A0A0M6WAN5_9GAMM</name>
<gene>
    <name evidence="7 11" type="primary">nadE</name>
    <name evidence="11" type="ORF">SOFFGTOCOR_0627</name>
</gene>
<evidence type="ECO:0000313" key="12">
    <source>
        <dbReference type="Proteomes" id="UP000242301"/>
    </source>
</evidence>
<reference evidence="12" key="1">
    <citation type="submission" date="2015-05" db="EMBL/GenBank/DDBJ databases">
        <authorList>
            <person name="Manzano-Marin A."/>
        </authorList>
    </citation>
    <scope>NUCLEOTIDE SEQUENCE [LARGE SCALE GENOMIC DNA]</scope>
    <source>
        <strain evidence="12">officinalis</strain>
    </source>
</reference>
<dbReference type="PIRSF" id="PIRSF006630">
    <property type="entry name" value="NADS_GAT"/>
    <property type="match status" value="1"/>
</dbReference>
<sequence>MKRKLNILLAQLNWIVGDIENNCERMLKIFKAYTKYTDIIMFSELSLTGYPAEDLIFRMDFKNRCLTQLKRLQTISNNKTAIIVGHPWYEKKNIYNVLSFFFQGKLLIRYFKQKLLNYGVFDELRYFSTKQTYCVVNFKNYRIGTIISEDICYNKCIDVLKNKKTELLLTTNALPFSLHKEHYLDKLLINCCKNINAPVIYLNQVGGQDELVFDGNSKIITNNGKQIYNFARFKEQIDTISFNNLSLIKKFQKIKKTSTIANIYQALVMATKDYFNKNKFEKIILGLSGGIDSGITTTIAVDAVGQDRVQAVMMPFRYTTEASINNAKTQANLLKIEFNIISIEPIFDILITQLHTIIKNIKQESIVTENLQARCRAIILLAISNKFNSLILTTSNKSEVAVGYSTLYGDTAGGFNVLKDISKTLVFKLAKYRNTISQVIPKSIINRKPSAELSNNQFDQDTLPPYNILDQIIKGYVEKDLSENELIKLRFDKKIVQKVISLINFYEYKRRQSPIGPKITTRSFGKDRRYPITSSFNNKNR</sequence>
<feature type="binding site" evidence="7">
    <location>
        <position position="180"/>
    </location>
    <ligand>
        <name>L-glutamine</name>
        <dbReference type="ChEBI" id="CHEBI:58359"/>
    </ligand>
</feature>
<dbReference type="GO" id="GO:0008795">
    <property type="term" value="F:NAD+ synthase activity"/>
    <property type="evidence" value="ECO:0007669"/>
    <property type="project" value="UniProtKB-UniRule"/>
</dbReference>
<dbReference type="EMBL" id="CVRF01000003">
    <property type="protein sequence ID" value="CRK86025.1"/>
    <property type="molecule type" value="Genomic_DNA"/>
</dbReference>
<comment type="catalytic activity">
    <reaction evidence="7 8">
        <text>deamido-NAD(+) + L-glutamine + ATP + H2O = L-glutamate + AMP + diphosphate + NAD(+) + H(+)</text>
        <dbReference type="Rhea" id="RHEA:24384"/>
        <dbReference type="ChEBI" id="CHEBI:15377"/>
        <dbReference type="ChEBI" id="CHEBI:15378"/>
        <dbReference type="ChEBI" id="CHEBI:29985"/>
        <dbReference type="ChEBI" id="CHEBI:30616"/>
        <dbReference type="ChEBI" id="CHEBI:33019"/>
        <dbReference type="ChEBI" id="CHEBI:57540"/>
        <dbReference type="ChEBI" id="CHEBI:58359"/>
        <dbReference type="ChEBI" id="CHEBI:58437"/>
        <dbReference type="ChEBI" id="CHEBI:456215"/>
        <dbReference type="EC" id="6.3.5.1"/>
    </reaction>
</comment>
<feature type="binding site" evidence="7">
    <location>
        <position position="399"/>
    </location>
    <ligand>
        <name>deamido-NAD(+)</name>
        <dbReference type="ChEBI" id="CHEBI:58437"/>
        <note>ligand shared between two neighboring subunits</note>
    </ligand>
</feature>
<comment type="function">
    <text evidence="7">Catalyzes the ATP-dependent amidation of deamido-NAD to form NAD. Uses L-glutamine as a nitrogen source.</text>
</comment>
<dbReference type="InterPro" id="IPR003010">
    <property type="entry name" value="C-N_Hydrolase"/>
</dbReference>
<comment type="pathway">
    <text evidence="1 7 8">Cofactor biosynthesis; NAD(+) biosynthesis; NAD(+) from deamido-NAD(+) (L-Gln route): step 1/1.</text>
</comment>
<protein>
    <recommendedName>
        <fullName evidence="7 8">Glutamine-dependent NAD(+) synthetase</fullName>
        <ecNumber evidence="7 8">6.3.5.1</ecNumber>
    </recommendedName>
    <alternativeName>
        <fullName evidence="7 8">NAD(+) synthase [glutamine-hydrolyzing]</fullName>
    </alternativeName>
</protein>
<evidence type="ECO:0000256" key="3">
    <source>
        <dbReference type="ARBA" id="ARBA00022598"/>
    </source>
</evidence>
<feature type="binding site" evidence="7">
    <location>
        <position position="118"/>
    </location>
    <ligand>
        <name>L-glutamine</name>
        <dbReference type="ChEBI" id="CHEBI:58359"/>
    </ligand>
</feature>
<comment type="similarity">
    <text evidence="9">Belongs to the NAD synthetase family.</text>
</comment>
<feature type="binding site" evidence="7">
    <location>
        <position position="370"/>
    </location>
    <ligand>
        <name>deamido-NAD(+)</name>
        <dbReference type="ChEBI" id="CHEBI:58437"/>
        <note>ligand shared between two neighboring subunits</note>
    </ligand>
</feature>
<feature type="active site" description="For glutaminase activity" evidence="7">
    <location>
        <position position="112"/>
    </location>
</feature>
<dbReference type="STRING" id="1715285.SOFFGTOCOR_0627"/>
<dbReference type="SUPFAM" id="SSF56317">
    <property type="entry name" value="Carbon-nitrogen hydrolase"/>
    <property type="match status" value="1"/>
</dbReference>
<evidence type="ECO:0000256" key="7">
    <source>
        <dbReference type="HAMAP-Rule" id="MF_02090"/>
    </source>
</evidence>
<dbReference type="InterPro" id="IPR003694">
    <property type="entry name" value="NAD_synthase"/>
</dbReference>
<dbReference type="PANTHER" id="PTHR23090">
    <property type="entry name" value="NH 3 /GLUTAMINE-DEPENDENT NAD + SYNTHETASE"/>
    <property type="match status" value="1"/>
</dbReference>
<evidence type="ECO:0000256" key="1">
    <source>
        <dbReference type="ARBA" id="ARBA00005188"/>
    </source>
</evidence>
<dbReference type="InterPro" id="IPR014729">
    <property type="entry name" value="Rossmann-like_a/b/a_fold"/>
</dbReference>
<dbReference type="CDD" id="cd07570">
    <property type="entry name" value="GAT_Gln-NAD-synth"/>
    <property type="match status" value="1"/>
</dbReference>
<comment type="caution">
    <text evidence="7">Lacks conserved residue(s) required for the propagation of feature annotation.</text>
</comment>
<evidence type="ECO:0000256" key="2">
    <source>
        <dbReference type="ARBA" id="ARBA00007145"/>
    </source>
</evidence>
<evidence type="ECO:0000313" key="11">
    <source>
        <dbReference type="EMBL" id="CRK86025.1"/>
    </source>
</evidence>
<dbReference type="UniPathway" id="UPA00253">
    <property type="reaction ID" value="UER00334"/>
</dbReference>
<evidence type="ECO:0000256" key="4">
    <source>
        <dbReference type="ARBA" id="ARBA00022741"/>
    </source>
</evidence>
<keyword evidence="3 7" id="KW-0436">Ligase</keyword>
<dbReference type="EC" id="6.3.5.1" evidence="7 8"/>
<feature type="binding site" evidence="7">
    <location>
        <position position="394"/>
    </location>
    <ligand>
        <name>ATP</name>
        <dbReference type="ChEBI" id="CHEBI:30616"/>
    </ligand>
</feature>
<dbReference type="GO" id="GO:0004359">
    <property type="term" value="F:glutaminase activity"/>
    <property type="evidence" value="ECO:0007669"/>
    <property type="project" value="InterPro"/>
</dbReference>
<dbReference type="InterPro" id="IPR022310">
    <property type="entry name" value="NAD/GMP_synthase"/>
</dbReference>
<dbReference type="FunFam" id="3.40.50.620:FF:000106">
    <property type="entry name" value="Glutamine-dependent NAD(+) synthetase"/>
    <property type="match status" value="1"/>
</dbReference>
<comment type="similarity">
    <text evidence="2 7 8">In the C-terminal section; belongs to the NAD synthetase family.</text>
</comment>
<dbReference type="Pfam" id="PF02540">
    <property type="entry name" value="NAD_synthase"/>
    <property type="match status" value="1"/>
</dbReference>
<feature type="binding site" evidence="7">
    <location>
        <position position="509"/>
    </location>
    <ligand>
        <name>deamido-NAD(+)</name>
        <dbReference type="ChEBI" id="CHEBI:58437"/>
        <note>ligand shared between two neighboring subunits</note>
    </ligand>
</feature>
<feature type="active site" description="Proton acceptor; for glutaminase activity" evidence="7">
    <location>
        <position position="44"/>
    </location>
</feature>
<dbReference type="PANTHER" id="PTHR23090:SF9">
    <property type="entry name" value="GLUTAMINE-DEPENDENT NAD(+) SYNTHETASE"/>
    <property type="match status" value="1"/>
</dbReference>
<evidence type="ECO:0000259" key="10">
    <source>
        <dbReference type="PROSITE" id="PS50263"/>
    </source>
</evidence>
<dbReference type="NCBIfam" id="NF010588">
    <property type="entry name" value="PRK13981.1"/>
    <property type="match status" value="1"/>
</dbReference>
<evidence type="ECO:0000256" key="6">
    <source>
        <dbReference type="ARBA" id="ARBA00023027"/>
    </source>
</evidence>
<dbReference type="AlphaFoldDB" id="A0A0M6WAN5"/>
<evidence type="ECO:0000256" key="9">
    <source>
        <dbReference type="RuleBase" id="RU003811"/>
    </source>
</evidence>
<dbReference type="GO" id="GO:0009435">
    <property type="term" value="P:NAD+ biosynthetic process"/>
    <property type="evidence" value="ECO:0007669"/>
    <property type="project" value="UniProtKB-UniRule"/>
</dbReference>
<keyword evidence="5 7" id="KW-0067">ATP-binding</keyword>
<evidence type="ECO:0000256" key="5">
    <source>
        <dbReference type="ARBA" id="ARBA00022840"/>
    </source>
</evidence>
<dbReference type="GO" id="GO:0003952">
    <property type="term" value="F:NAD+ synthase (glutamine-hydrolyzing) activity"/>
    <property type="evidence" value="ECO:0007669"/>
    <property type="project" value="UniProtKB-UniRule"/>
</dbReference>
<dbReference type="HAMAP" id="MF_02090">
    <property type="entry name" value="NadE_glutamine_dep"/>
    <property type="match status" value="1"/>
</dbReference>
<accession>A0A0M6WAN5</accession>
<feature type="binding site" evidence="7">
    <location>
        <begin position="286"/>
        <end position="293"/>
    </location>
    <ligand>
        <name>ATP</name>
        <dbReference type="ChEBI" id="CHEBI:30616"/>
    </ligand>
</feature>
<dbReference type="Proteomes" id="UP000242301">
    <property type="component" value="Unassembled WGS sequence"/>
</dbReference>
<dbReference type="GO" id="GO:0005737">
    <property type="term" value="C:cytoplasm"/>
    <property type="evidence" value="ECO:0007669"/>
    <property type="project" value="InterPro"/>
</dbReference>